<feature type="region of interest" description="Disordered" evidence="1">
    <location>
        <begin position="152"/>
        <end position="206"/>
    </location>
</feature>
<dbReference type="InterPro" id="IPR046672">
    <property type="entry name" value="DUF6542"/>
</dbReference>
<evidence type="ECO:0000313" key="4">
    <source>
        <dbReference type="EMBL" id="TNM00513.1"/>
    </source>
</evidence>
<feature type="transmembrane region" description="Helical" evidence="2">
    <location>
        <begin position="21"/>
        <end position="38"/>
    </location>
</feature>
<dbReference type="PROSITE" id="PS51257">
    <property type="entry name" value="PROKAR_LIPOPROTEIN"/>
    <property type="match status" value="1"/>
</dbReference>
<reference evidence="4 5" key="1">
    <citation type="submission" date="2019-06" db="EMBL/GenBank/DDBJ databases">
        <authorList>
            <person name="Li J."/>
        </authorList>
    </citation>
    <scope>NUCLEOTIDE SEQUENCE [LARGE SCALE GENOMIC DNA]</scope>
    <source>
        <strain evidence="4 5">LMG 28165</strain>
    </source>
</reference>
<feature type="transmembrane region" description="Helical" evidence="2">
    <location>
        <begin position="114"/>
        <end position="135"/>
    </location>
</feature>
<sequence length="206" mass="22701">MSTSTARSNRPYKSLPGLPTGMALGCLLAGTITALLLSLLIGHLGWLFCTVIGVVALLVSLTVNARGLFLTVASFPLFFALGAVATSWALIQRQGGQPLSRTTIVTAIFPITQLFPWLAGLTIGCIIIAVVRYRLLRNRSIRLERAAARRRAHTAAADRTNRALSANARRRTNQVTVEELLSRNRKAEETPRQRPPRRSSHHHYER</sequence>
<feature type="domain" description="DUF6542" evidence="3">
    <location>
        <begin position="17"/>
        <end position="137"/>
    </location>
</feature>
<dbReference type="OrthoDB" id="4427741at2"/>
<keyword evidence="2" id="KW-0472">Membrane</keyword>
<feature type="transmembrane region" description="Helical" evidence="2">
    <location>
        <begin position="44"/>
        <end position="61"/>
    </location>
</feature>
<feature type="transmembrane region" description="Helical" evidence="2">
    <location>
        <begin position="68"/>
        <end position="91"/>
    </location>
</feature>
<keyword evidence="2" id="KW-0812">Transmembrane</keyword>
<proteinExistence type="predicted"/>
<evidence type="ECO:0000259" key="3">
    <source>
        <dbReference type="Pfam" id="PF20177"/>
    </source>
</evidence>
<feature type="compositionally biased region" description="Basic and acidic residues" evidence="1">
    <location>
        <begin position="180"/>
        <end position="192"/>
    </location>
</feature>
<dbReference type="EMBL" id="VDHJ01000001">
    <property type="protein sequence ID" value="TNM00513.1"/>
    <property type="molecule type" value="Genomic_DNA"/>
</dbReference>
<dbReference type="RefSeq" id="WP_139464511.1">
    <property type="nucleotide sequence ID" value="NZ_VDHJ01000001.1"/>
</dbReference>
<dbReference type="AlphaFoldDB" id="A0A5C4U7R2"/>
<dbReference type="Proteomes" id="UP000312032">
    <property type="component" value="Unassembled WGS sequence"/>
</dbReference>
<keyword evidence="2" id="KW-1133">Transmembrane helix</keyword>
<evidence type="ECO:0000256" key="1">
    <source>
        <dbReference type="SAM" id="MobiDB-lite"/>
    </source>
</evidence>
<evidence type="ECO:0000313" key="5">
    <source>
        <dbReference type="Proteomes" id="UP000312032"/>
    </source>
</evidence>
<dbReference type="Pfam" id="PF20177">
    <property type="entry name" value="DUF6542"/>
    <property type="match status" value="1"/>
</dbReference>
<gene>
    <name evidence="4" type="ORF">FHE74_00770</name>
</gene>
<feature type="compositionally biased region" description="Basic residues" evidence="1">
    <location>
        <begin position="194"/>
        <end position="206"/>
    </location>
</feature>
<comment type="caution">
    <text evidence="4">The sequence shown here is derived from an EMBL/GenBank/DDBJ whole genome shotgun (WGS) entry which is preliminary data.</text>
</comment>
<evidence type="ECO:0000256" key="2">
    <source>
        <dbReference type="SAM" id="Phobius"/>
    </source>
</evidence>
<keyword evidence="5" id="KW-1185">Reference proteome</keyword>
<accession>A0A5C4U7R2</accession>
<organism evidence="4 5">
    <name type="scientific">Corynebacterium tapiri</name>
    <dbReference type="NCBI Taxonomy" id="1448266"/>
    <lineage>
        <taxon>Bacteria</taxon>
        <taxon>Bacillati</taxon>
        <taxon>Actinomycetota</taxon>
        <taxon>Actinomycetes</taxon>
        <taxon>Mycobacteriales</taxon>
        <taxon>Corynebacteriaceae</taxon>
        <taxon>Corynebacterium</taxon>
    </lineage>
</organism>
<protein>
    <recommendedName>
        <fullName evidence="3">DUF6542 domain-containing protein</fullName>
    </recommendedName>
</protein>
<name>A0A5C4U7R2_9CORY</name>